<dbReference type="PANTHER" id="PTHR42770">
    <property type="entry name" value="AMINO ACID TRANSPORTER-RELATED"/>
    <property type="match status" value="1"/>
</dbReference>
<dbReference type="Gene3D" id="1.20.1740.10">
    <property type="entry name" value="Amino acid/polyamine transporter I"/>
    <property type="match status" value="1"/>
</dbReference>
<evidence type="ECO:0000313" key="8">
    <source>
        <dbReference type="Proteomes" id="UP000243297"/>
    </source>
</evidence>
<feature type="transmembrane region" description="Helical" evidence="6">
    <location>
        <begin position="15"/>
        <end position="36"/>
    </location>
</feature>
<keyword evidence="8" id="KW-1185">Reference proteome</keyword>
<evidence type="ECO:0000256" key="5">
    <source>
        <dbReference type="ARBA" id="ARBA00023136"/>
    </source>
</evidence>
<feature type="transmembrane region" description="Helical" evidence="6">
    <location>
        <begin position="410"/>
        <end position="429"/>
    </location>
</feature>
<dbReference type="PIRSF" id="PIRSF006060">
    <property type="entry name" value="AA_transporter"/>
    <property type="match status" value="1"/>
</dbReference>
<name>A0A1T4L3C9_9FIRM</name>
<dbReference type="GO" id="GO:0005886">
    <property type="term" value="C:plasma membrane"/>
    <property type="evidence" value="ECO:0007669"/>
    <property type="project" value="UniProtKB-SubCell"/>
</dbReference>
<dbReference type="EMBL" id="FUWY01000002">
    <property type="protein sequence ID" value="SJZ49252.1"/>
    <property type="molecule type" value="Genomic_DNA"/>
</dbReference>
<dbReference type="Proteomes" id="UP000243297">
    <property type="component" value="Unassembled WGS sequence"/>
</dbReference>
<feature type="transmembrane region" description="Helical" evidence="6">
    <location>
        <begin position="48"/>
        <end position="69"/>
    </location>
</feature>
<evidence type="ECO:0000256" key="6">
    <source>
        <dbReference type="SAM" id="Phobius"/>
    </source>
</evidence>
<evidence type="ECO:0000313" key="7">
    <source>
        <dbReference type="EMBL" id="SJZ49252.1"/>
    </source>
</evidence>
<keyword evidence="5 6" id="KW-0472">Membrane</keyword>
<dbReference type="InterPro" id="IPR050367">
    <property type="entry name" value="APC_superfamily"/>
</dbReference>
<dbReference type="STRING" id="118967.SAMN02745191_0715"/>
<evidence type="ECO:0000256" key="1">
    <source>
        <dbReference type="ARBA" id="ARBA00004651"/>
    </source>
</evidence>
<sequence length="440" mass="47775">MGDLYNKDNEMTKKIGFTSIFLLGINGIIGSGIFLLPGKMYQDMAVSSLLVILFASFMVLMIALCYAELASRYSEDGAAWLYVYKAFGKFSGFEVGLSIWFLSVTILAAETSAFLTTLQGVIPALKDTMVYNLVGVGVLLLLFVANLFGTLIMKLLNNISSTSKLAIIILFIVVGLFFIKFDNFSVFLPAGAHTFTSISKDFAKALSVIFYAFIGFSFLPVAAAKMNNPKRNIPLALISVILASTVLYGLITFVCIGILGTSLSGEILPAAMAFKQIWGSLGYNLIIIGMLVSIGGLAVSFSFNAPVIASSMSEKKLLPSCFSKKNKFESPYISSLVTFGLAMILVVSGDFMYLISLSVFISFLHNVPSILAMMKLRKKDENIGFKVPGGYTIPILALASSAYLITGFTLQIVITGVILVLIGVLLYWIQKRMTKKETTL</sequence>
<feature type="transmembrane region" description="Helical" evidence="6">
    <location>
        <begin position="90"/>
        <end position="109"/>
    </location>
</feature>
<organism evidence="7 8">
    <name type="scientific">Anaerorhabdus furcosa</name>
    <dbReference type="NCBI Taxonomy" id="118967"/>
    <lineage>
        <taxon>Bacteria</taxon>
        <taxon>Bacillati</taxon>
        <taxon>Bacillota</taxon>
        <taxon>Erysipelotrichia</taxon>
        <taxon>Erysipelotrichales</taxon>
        <taxon>Erysipelotrichaceae</taxon>
        <taxon>Anaerorhabdus</taxon>
    </lineage>
</organism>
<protein>
    <submittedName>
        <fullName evidence="7">Amino acid/polyamine/organocation transporter, APC superfamily</fullName>
    </submittedName>
</protein>
<dbReference type="PANTHER" id="PTHR42770:SF7">
    <property type="entry name" value="MEMBRANE PROTEIN"/>
    <property type="match status" value="1"/>
</dbReference>
<feature type="transmembrane region" description="Helical" evidence="6">
    <location>
        <begin position="281"/>
        <end position="309"/>
    </location>
</feature>
<dbReference type="InterPro" id="IPR002293">
    <property type="entry name" value="AA/rel_permease1"/>
</dbReference>
<feature type="transmembrane region" description="Helical" evidence="6">
    <location>
        <begin position="129"/>
        <end position="153"/>
    </location>
</feature>
<keyword evidence="4 6" id="KW-1133">Transmembrane helix</keyword>
<dbReference type="GO" id="GO:0022857">
    <property type="term" value="F:transmembrane transporter activity"/>
    <property type="evidence" value="ECO:0007669"/>
    <property type="project" value="InterPro"/>
</dbReference>
<feature type="transmembrane region" description="Helical" evidence="6">
    <location>
        <begin position="385"/>
        <end position="404"/>
    </location>
</feature>
<comment type="subcellular location">
    <subcellularLocation>
        <location evidence="1">Cell membrane</location>
        <topology evidence="1">Multi-pass membrane protein</topology>
    </subcellularLocation>
</comment>
<keyword evidence="3 6" id="KW-0812">Transmembrane</keyword>
<evidence type="ECO:0000256" key="3">
    <source>
        <dbReference type="ARBA" id="ARBA00022692"/>
    </source>
</evidence>
<dbReference type="Pfam" id="PF13520">
    <property type="entry name" value="AA_permease_2"/>
    <property type="match status" value="1"/>
</dbReference>
<reference evidence="8" key="1">
    <citation type="submission" date="2017-02" db="EMBL/GenBank/DDBJ databases">
        <authorList>
            <person name="Varghese N."/>
            <person name="Submissions S."/>
        </authorList>
    </citation>
    <scope>NUCLEOTIDE SEQUENCE [LARGE SCALE GENOMIC DNA]</scope>
    <source>
        <strain evidence="8">ATCC 25662</strain>
    </source>
</reference>
<evidence type="ECO:0000256" key="4">
    <source>
        <dbReference type="ARBA" id="ARBA00022989"/>
    </source>
</evidence>
<accession>A0A1T4L3C9</accession>
<feature type="transmembrane region" description="Helical" evidence="6">
    <location>
        <begin position="235"/>
        <end position="261"/>
    </location>
</feature>
<dbReference type="AlphaFoldDB" id="A0A1T4L3C9"/>
<feature type="transmembrane region" description="Helical" evidence="6">
    <location>
        <begin position="165"/>
        <end position="182"/>
    </location>
</feature>
<feature type="transmembrane region" description="Helical" evidence="6">
    <location>
        <begin position="202"/>
        <end position="223"/>
    </location>
</feature>
<gene>
    <name evidence="7" type="ORF">SAMN02745191_0715</name>
</gene>
<proteinExistence type="predicted"/>
<keyword evidence="2" id="KW-1003">Cell membrane</keyword>
<evidence type="ECO:0000256" key="2">
    <source>
        <dbReference type="ARBA" id="ARBA00022475"/>
    </source>
</evidence>